<dbReference type="InterPro" id="IPR035513">
    <property type="entry name" value="Invertase/methylesterase_inhib"/>
</dbReference>
<feature type="active site" evidence="8">
    <location>
        <position position="384"/>
    </location>
</feature>
<dbReference type="Gene3D" id="1.20.140.40">
    <property type="entry name" value="Invertase/pectin methylesterase inhibitor family protein"/>
    <property type="match status" value="1"/>
</dbReference>
<keyword evidence="7 9" id="KW-0063">Aspartyl esterase</keyword>
<dbReference type="GO" id="GO:0030599">
    <property type="term" value="F:pectinesterase activity"/>
    <property type="evidence" value="ECO:0000318"/>
    <property type="project" value="GO_Central"/>
</dbReference>
<dbReference type="InterPro" id="IPR000070">
    <property type="entry name" value="Pectinesterase_cat"/>
</dbReference>
<dbReference type="Gene3D" id="2.160.20.10">
    <property type="entry name" value="Single-stranded right-handed beta-helix, Pectin lyase-like"/>
    <property type="match status" value="1"/>
</dbReference>
<gene>
    <name evidence="12" type="ORF">MANES_17G036100v8</name>
</gene>
<accession>A0A2C9U4N8</accession>
<dbReference type="InterPro" id="IPR006501">
    <property type="entry name" value="Pectinesterase_inhib_dom"/>
</dbReference>
<dbReference type="Proteomes" id="UP000091857">
    <property type="component" value="Chromosome 17"/>
</dbReference>
<feature type="domain" description="Pectinesterase inhibitor" evidence="11">
    <location>
        <begin position="42"/>
        <end position="194"/>
    </location>
</feature>
<comment type="catalytic activity">
    <reaction evidence="9">
        <text>[(1-&gt;4)-alpha-D-galacturonosyl methyl ester](n) + n H2O = [(1-&gt;4)-alpha-D-galacturonosyl](n) + n methanol + n H(+)</text>
        <dbReference type="Rhea" id="RHEA:22380"/>
        <dbReference type="Rhea" id="RHEA-COMP:14570"/>
        <dbReference type="Rhea" id="RHEA-COMP:14573"/>
        <dbReference type="ChEBI" id="CHEBI:15377"/>
        <dbReference type="ChEBI" id="CHEBI:15378"/>
        <dbReference type="ChEBI" id="CHEBI:17790"/>
        <dbReference type="ChEBI" id="CHEBI:140522"/>
        <dbReference type="ChEBI" id="CHEBI:140523"/>
        <dbReference type="EC" id="3.1.1.11"/>
    </reaction>
</comment>
<protein>
    <recommendedName>
        <fullName evidence="9">Pectinesterase</fullName>
        <ecNumber evidence="9">3.1.1.11</ecNumber>
    </recommendedName>
</protein>
<evidence type="ECO:0000256" key="1">
    <source>
        <dbReference type="ARBA" id="ARBA00004191"/>
    </source>
</evidence>
<organism evidence="12 13">
    <name type="scientific">Manihot esculenta</name>
    <name type="common">Cassava</name>
    <name type="synonym">Jatropha manihot</name>
    <dbReference type="NCBI Taxonomy" id="3983"/>
    <lineage>
        <taxon>Eukaryota</taxon>
        <taxon>Viridiplantae</taxon>
        <taxon>Streptophyta</taxon>
        <taxon>Embryophyta</taxon>
        <taxon>Tracheophyta</taxon>
        <taxon>Spermatophyta</taxon>
        <taxon>Magnoliopsida</taxon>
        <taxon>eudicotyledons</taxon>
        <taxon>Gunneridae</taxon>
        <taxon>Pentapetalae</taxon>
        <taxon>rosids</taxon>
        <taxon>fabids</taxon>
        <taxon>Malpighiales</taxon>
        <taxon>Euphorbiaceae</taxon>
        <taxon>Crotonoideae</taxon>
        <taxon>Manihoteae</taxon>
        <taxon>Manihot</taxon>
    </lineage>
</organism>
<evidence type="ECO:0000256" key="6">
    <source>
        <dbReference type="ARBA" id="ARBA00022801"/>
    </source>
</evidence>
<comment type="subcellular location">
    <subcellularLocation>
        <location evidence="1 9">Secreted</location>
        <location evidence="1 9">Cell wall</location>
    </subcellularLocation>
</comment>
<dbReference type="UniPathway" id="UPA00545">
    <property type="reaction ID" value="UER00823"/>
</dbReference>
<dbReference type="SUPFAM" id="SSF101148">
    <property type="entry name" value="Plant invertase/pectin methylesterase inhibitor"/>
    <property type="match status" value="1"/>
</dbReference>
<dbReference type="EC" id="3.1.1.11" evidence="9"/>
<dbReference type="AlphaFoldDB" id="A0A2C9U4N8"/>
<evidence type="ECO:0000256" key="8">
    <source>
        <dbReference type="PROSITE-ProRule" id="PRU10040"/>
    </source>
</evidence>
<dbReference type="GO" id="GO:0045490">
    <property type="term" value="P:pectin catabolic process"/>
    <property type="evidence" value="ECO:0007669"/>
    <property type="project" value="UniProtKB-UniRule"/>
</dbReference>
<evidence type="ECO:0000313" key="13">
    <source>
        <dbReference type="Proteomes" id="UP000091857"/>
    </source>
</evidence>
<dbReference type="PROSITE" id="PS00800">
    <property type="entry name" value="PECTINESTERASE_1"/>
    <property type="match status" value="1"/>
</dbReference>
<dbReference type="GO" id="GO:0046910">
    <property type="term" value="F:pectinesterase inhibitor activity"/>
    <property type="evidence" value="ECO:0000318"/>
    <property type="project" value="GO_Central"/>
</dbReference>
<evidence type="ECO:0000256" key="7">
    <source>
        <dbReference type="ARBA" id="ARBA00023085"/>
    </source>
</evidence>
<dbReference type="PANTHER" id="PTHR31707">
    <property type="entry name" value="PECTINESTERASE"/>
    <property type="match status" value="1"/>
</dbReference>
<dbReference type="GO" id="GO:0042545">
    <property type="term" value="P:cell wall modification"/>
    <property type="evidence" value="ECO:0007669"/>
    <property type="project" value="UniProtKB-UniRule"/>
</dbReference>
<sequence>METTVQPLLHSSSKTSHHKSLYLLLCFASIFFTFYVINNNLLFNPPFQNICVHAHDHQSCLAIVSEISSNTTTTTKLNHVHLLQLLLKKSTSQIQNIIQQANHYSHRINDPGNQGALVDCVNLMELSIDRLADSILALQSVTPNSHADAHTWLSSVLSNHVTCLDGLNLQGPFRFSIEPGLKDLIARARASLAILVEVSPEKDGLLWPLKGEFPSWVTSRDRKLLQALPGDVKANVIVAKDGSGNYKTVKEAVASAPNDGKTRYVIYVKKGTYKENVEVGKSKKNVMLVGDGMDSTIITGSLNVVDGSTTFNSATLAAVGDGFIAQDIWFQNTAGPAKHQAVALRVGADQSVINRCRIDAYQDTLYAHSNRQFYRESFITGTVDFIFGNAAVVFQKCKIVARKPMTGQKNMVTAQGRTDPNQNTGTSIQQCDVIASSDLEPVKKSIKAYLGRPWKEYSRTVVMQSIIGDHIDPSGWSPWDGDFALKTLYYGEYMNKGAGAGTSNRVKWPGYHLLNTAEAEKFTVAELIQGGVWLKSTGVAYTEGL</sequence>
<evidence type="ECO:0000256" key="2">
    <source>
        <dbReference type="ARBA" id="ARBA00005184"/>
    </source>
</evidence>
<comment type="caution">
    <text evidence="12">The sequence shown here is derived from an EMBL/GenBank/DDBJ whole genome shotgun (WGS) entry which is preliminary data.</text>
</comment>
<keyword evidence="13" id="KW-1185">Reference proteome</keyword>
<dbReference type="Pfam" id="PF04043">
    <property type="entry name" value="PMEI"/>
    <property type="match status" value="1"/>
</dbReference>
<comment type="pathway">
    <text evidence="2 9">Glycan metabolism; pectin degradation; 2-dehydro-3-deoxy-D-gluconate from pectin: step 1/5.</text>
</comment>
<comment type="similarity">
    <text evidence="3">In the N-terminal section; belongs to the PMEI family.</text>
</comment>
<dbReference type="PROSITE" id="PS00503">
    <property type="entry name" value="PECTINESTERASE_2"/>
    <property type="match status" value="1"/>
</dbReference>
<keyword evidence="9" id="KW-0961">Cell wall biogenesis/degradation</keyword>
<evidence type="ECO:0000256" key="5">
    <source>
        <dbReference type="ARBA" id="ARBA00022512"/>
    </source>
</evidence>
<name>A0A2C9U4N8_MANES</name>
<evidence type="ECO:0000313" key="12">
    <source>
        <dbReference type="EMBL" id="OAY24695.1"/>
    </source>
</evidence>
<dbReference type="Pfam" id="PF01095">
    <property type="entry name" value="Pectinesterase"/>
    <property type="match status" value="1"/>
</dbReference>
<evidence type="ECO:0000259" key="11">
    <source>
        <dbReference type="SMART" id="SM00856"/>
    </source>
</evidence>
<dbReference type="EMBL" id="CM004403">
    <property type="protein sequence ID" value="OAY24695.1"/>
    <property type="molecule type" value="Genomic_DNA"/>
</dbReference>
<keyword evidence="5 9" id="KW-0134">Cell wall</keyword>
<evidence type="ECO:0000256" key="10">
    <source>
        <dbReference type="SAM" id="Phobius"/>
    </source>
</evidence>
<evidence type="ECO:0000256" key="3">
    <source>
        <dbReference type="ARBA" id="ARBA00006027"/>
    </source>
</evidence>
<dbReference type="InterPro" id="IPR018040">
    <property type="entry name" value="Pectinesterase_Tyr_AS"/>
</dbReference>
<dbReference type="Gramene" id="Manes.17G036100.1.v8.1">
    <property type="protein sequence ID" value="Manes.17G036100.1.v8.1.CDS"/>
    <property type="gene ID" value="Manes.17G036100.v8.1"/>
</dbReference>
<dbReference type="FunFam" id="2.160.20.10:FF:000001">
    <property type="entry name" value="Pectinesterase"/>
    <property type="match status" value="1"/>
</dbReference>
<dbReference type="InterPro" id="IPR011050">
    <property type="entry name" value="Pectin_lyase_fold/virulence"/>
</dbReference>
<keyword evidence="6 9" id="KW-0378">Hydrolase</keyword>
<comment type="similarity">
    <text evidence="4">In the C-terminal section; belongs to the pectinesterase family.</text>
</comment>
<keyword evidence="9" id="KW-0964">Secreted</keyword>
<dbReference type="InterPro" id="IPR012334">
    <property type="entry name" value="Pectin_lyas_fold"/>
</dbReference>
<dbReference type="NCBIfam" id="TIGR01614">
    <property type="entry name" value="PME_inhib"/>
    <property type="match status" value="1"/>
</dbReference>
<dbReference type="OrthoDB" id="2019149at2759"/>
<evidence type="ECO:0000256" key="4">
    <source>
        <dbReference type="ARBA" id="ARBA00007786"/>
    </source>
</evidence>
<comment type="function">
    <text evidence="9">Acts in the modification of cell walls via demethylesterification of cell wall pectin.</text>
</comment>
<dbReference type="SMART" id="SM00856">
    <property type="entry name" value="PMEI"/>
    <property type="match status" value="1"/>
</dbReference>
<dbReference type="SUPFAM" id="SSF51126">
    <property type="entry name" value="Pectin lyase-like"/>
    <property type="match status" value="1"/>
</dbReference>
<feature type="transmembrane region" description="Helical" evidence="10">
    <location>
        <begin position="21"/>
        <end position="37"/>
    </location>
</feature>
<keyword evidence="10" id="KW-0472">Membrane</keyword>
<reference evidence="13" key="1">
    <citation type="journal article" date="2016" name="Nat. Biotechnol.">
        <title>Sequencing wild and cultivated cassava and related species reveals extensive interspecific hybridization and genetic diversity.</title>
        <authorList>
            <person name="Bredeson J.V."/>
            <person name="Lyons J.B."/>
            <person name="Prochnik S.E."/>
            <person name="Wu G.A."/>
            <person name="Ha C.M."/>
            <person name="Edsinger-Gonzales E."/>
            <person name="Grimwood J."/>
            <person name="Schmutz J."/>
            <person name="Rabbi I.Y."/>
            <person name="Egesi C."/>
            <person name="Nauluvula P."/>
            <person name="Lebot V."/>
            <person name="Ndunguru J."/>
            <person name="Mkamilo G."/>
            <person name="Bart R.S."/>
            <person name="Setter T.L."/>
            <person name="Gleadow R.M."/>
            <person name="Kulakow P."/>
            <person name="Ferguson M.E."/>
            <person name="Rounsley S."/>
            <person name="Rokhsar D.S."/>
        </authorList>
    </citation>
    <scope>NUCLEOTIDE SEQUENCE [LARGE SCALE GENOMIC DNA]</scope>
    <source>
        <strain evidence="13">cv. AM560-2</strain>
    </source>
</reference>
<keyword evidence="10" id="KW-0812">Transmembrane</keyword>
<keyword evidence="10" id="KW-1133">Transmembrane helix</keyword>
<dbReference type="CDD" id="cd15799">
    <property type="entry name" value="PMEI-like_4"/>
    <property type="match status" value="1"/>
</dbReference>
<dbReference type="STRING" id="3983.A0A2C9U4N8"/>
<proteinExistence type="inferred from homology"/>
<evidence type="ECO:0000256" key="9">
    <source>
        <dbReference type="RuleBase" id="RU000589"/>
    </source>
</evidence>
<dbReference type="InterPro" id="IPR033131">
    <property type="entry name" value="Pectinesterase_Asp_AS"/>
</dbReference>
<dbReference type="OMA" id="HADAHTW"/>